<evidence type="ECO:0000259" key="3">
    <source>
        <dbReference type="PROSITE" id="PS50010"/>
    </source>
</evidence>
<evidence type="ECO:0000256" key="1">
    <source>
        <dbReference type="SAM" id="MobiDB-lite"/>
    </source>
</evidence>
<dbReference type="Proteomes" id="UP000807504">
    <property type="component" value="Unassembled WGS sequence"/>
</dbReference>
<accession>A0A8T0FJW0</accession>
<dbReference type="SUPFAM" id="SSF48065">
    <property type="entry name" value="DBL homology domain (DH-domain)"/>
    <property type="match status" value="1"/>
</dbReference>
<dbReference type="PROSITE" id="PS50010">
    <property type="entry name" value="DH_2"/>
    <property type="match status" value="1"/>
</dbReference>
<dbReference type="InterPro" id="IPR035899">
    <property type="entry name" value="DBL_dom_sf"/>
</dbReference>
<feature type="domain" description="DH" evidence="3">
    <location>
        <begin position="30"/>
        <end position="54"/>
    </location>
</feature>
<reference evidence="4" key="1">
    <citation type="journal article" date="2020" name="bioRxiv">
        <title>Chromosome-level reference genome of the European wasp spider Argiope bruennichi: a resource for studies on range expansion and evolutionary adaptation.</title>
        <authorList>
            <person name="Sheffer M.M."/>
            <person name="Hoppe A."/>
            <person name="Krehenwinkel H."/>
            <person name="Uhl G."/>
            <person name="Kuss A.W."/>
            <person name="Jensen L."/>
            <person name="Jensen C."/>
            <person name="Gillespie R.G."/>
            <person name="Hoff K.J."/>
            <person name="Prost S."/>
        </authorList>
    </citation>
    <scope>NUCLEOTIDE SEQUENCE</scope>
</reference>
<dbReference type="EMBL" id="JABXBU010000011">
    <property type="protein sequence ID" value="KAF8790518.1"/>
    <property type="molecule type" value="Genomic_DNA"/>
</dbReference>
<dbReference type="AlphaFoldDB" id="A0A8T0FJW0"/>
<comment type="caution">
    <text evidence="4">The sequence shown here is derived from an EMBL/GenBank/DDBJ whole genome shotgun (WGS) entry which is preliminary data.</text>
</comment>
<feature type="region of interest" description="Disordered" evidence="1">
    <location>
        <begin position="1"/>
        <end position="26"/>
    </location>
</feature>
<evidence type="ECO:0000313" key="5">
    <source>
        <dbReference type="Proteomes" id="UP000807504"/>
    </source>
</evidence>
<keyword evidence="2" id="KW-0812">Transmembrane</keyword>
<keyword evidence="2" id="KW-1133">Transmembrane helix</keyword>
<name>A0A8T0FJW0_ARGBR</name>
<gene>
    <name evidence="4" type="ORF">HNY73_005528</name>
</gene>
<protein>
    <recommendedName>
        <fullName evidence="3">DH domain-containing protein</fullName>
    </recommendedName>
</protein>
<reference evidence="4" key="2">
    <citation type="submission" date="2020-06" db="EMBL/GenBank/DDBJ databases">
        <authorList>
            <person name="Sheffer M."/>
        </authorList>
    </citation>
    <scope>NUCLEOTIDE SEQUENCE</scope>
</reference>
<sequence>MENGSMKVIETQDRGTSPQPPDEVNKNWDTRTHVVYEIVETERSYVESLQTLVNMPSFQITPTKMNLHKLKIPLYQHLIRNKWIILLVIIWVAVIGDLHRIVSYGATLTHGHSAFI</sequence>
<keyword evidence="5" id="KW-1185">Reference proteome</keyword>
<dbReference type="InterPro" id="IPR000219">
    <property type="entry name" value="DH_dom"/>
</dbReference>
<dbReference type="GO" id="GO:0005085">
    <property type="term" value="F:guanyl-nucleotide exchange factor activity"/>
    <property type="evidence" value="ECO:0007669"/>
    <property type="project" value="InterPro"/>
</dbReference>
<keyword evidence="2" id="KW-0472">Membrane</keyword>
<evidence type="ECO:0000313" key="4">
    <source>
        <dbReference type="EMBL" id="KAF8790518.1"/>
    </source>
</evidence>
<feature type="transmembrane region" description="Helical" evidence="2">
    <location>
        <begin position="83"/>
        <end position="102"/>
    </location>
</feature>
<dbReference type="Gene3D" id="1.20.900.10">
    <property type="entry name" value="Dbl homology (DH) domain"/>
    <property type="match status" value="1"/>
</dbReference>
<evidence type="ECO:0000256" key="2">
    <source>
        <dbReference type="SAM" id="Phobius"/>
    </source>
</evidence>
<proteinExistence type="predicted"/>
<organism evidence="4 5">
    <name type="scientific">Argiope bruennichi</name>
    <name type="common">Wasp spider</name>
    <name type="synonym">Aranea bruennichi</name>
    <dbReference type="NCBI Taxonomy" id="94029"/>
    <lineage>
        <taxon>Eukaryota</taxon>
        <taxon>Metazoa</taxon>
        <taxon>Ecdysozoa</taxon>
        <taxon>Arthropoda</taxon>
        <taxon>Chelicerata</taxon>
        <taxon>Arachnida</taxon>
        <taxon>Araneae</taxon>
        <taxon>Araneomorphae</taxon>
        <taxon>Entelegynae</taxon>
        <taxon>Araneoidea</taxon>
        <taxon>Araneidae</taxon>
        <taxon>Argiope</taxon>
    </lineage>
</organism>